<gene>
    <name evidence="2" type="ORF">EV197_1012</name>
</gene>
<dbReference type="AlphaFoldDB" id="A0A4Q7PHB4"/>
<keyword evidence="3" id="KW-1185">Reference proteome</keyword>
<protein>
    <submittedName>
        <fullName evidence="2">Long-subunit fatty acid transport protein</fullName>
    </submittedName>
</protein>
<feature type="signal peptide" evidence="1">
    <location>
        <begin position="1"/>
        <end position="19"/>
    </location>
</feature>
<dbReference type="Proteomes" id="UP000292262">
    <property type="component" value="Unassembled WGS sequence"/>
</dbReference>
<accession>A0A4Q7PHB4</accession>
<organism evidence="2 3">
    <name type="scientific">Aquimarina brevivitae</name>
    <dbReference type="NCBI Taxonomy" id="323412"/>
    <lineage>
        <taxon>Bacteria</taxon>
        <taxon>Pseudomonadati</taxon>
        <taxon>Bacteroidota</taxon>
        <taxon>Flavobacteriia</taxon>
        <taxon>Flavobacteriales</taxon>
        <taxon>Flavobacteriaceae</taxon>
        <taxon>Aquimarina</taxon>
    </lineage>
</organism>
<evidence type="ECO:0000256" key="1">
    <source>
        <dbReference type="SAM" id="SignalP"/>
    </source>
</evidence>
<dbReference type="SUPFAM" id="SSF56935">
    <property type="entry name" value="Porins"/>
    <property type="match status" value="1"/>
</dbReference>
<evidence type="ECO:0000313" key="2">
    <source>
        <dbReference type="EMBL" id="RZS99785.1"/>
    </source>
</evidence>
<keyword evidence="1" id="KW-0732">Signal</keyword>
<reference evidence="2 3" key="1">
    <citation type="submission" date="2019-02" db="EMBL/GenBank/DDBJ databases">
        <title>Genomic Encyclopedia of Type Strains, Phase IV (KMG-IV): sequencing the most valuable type-strain genomes for metagenomic binning, comparative biology and taxonomic classification.</title>
        <authorList>
            <person name="Goeker M."/>
        </authorList>
    </citation>
    <scope>NUCLEOTIDE SEQUENCE [LARGE SCALE GENOMIC DNA]</scope>
    <source>
        <strain evidence="2 3">DSM 17196</strain>
    </source>
</reference>
<evidence type="ECO:0000313" key="3">
    <source>
        <dbReference type="Proteomes" id="UP000292262"/>
    </source>
</evidence>
<sequence length="416" mass="45761">MIKKILVVTLVLITGYSYAQEGTTSPYSFYGIGLQKFKGTVENRSMGGLSMLSDSIHLNLQNPAAYGDLRLTAYTIGTTYGKYSIENETASSSKDNATIEYLGLGIPMGKFGLGFGVIPSTAVGYDLISLEGSETERRFTGRGGLNKVYVSAGINLNENLSVGLDFNYNFGNIETKAILRNPDLERGTREINSSDLSGVGFAIGINYKSLITEKLELTASIVSRPSSKLSSDNSRELATVNVDNFGREIVFESQNISVADSDLDLPAELKIGTGIGEPKKWFVGAEFNFQDTENFSDRISGNNDNNVSYENALSYKMGGYFIPKFNSLTSYFNRVVYRAGIRYEKTGLNINNQSIDEFGISFGVGLPVGSLFSNANLGFEYGQRGRTDFGLVRENFFNFSVSLSLNDKWFRQLKFN</sequence>
<name>A0A4Q7PHB4_9FLAO</name>
<comment type="caution">
    <text evidence="2">The sequence shown here is derived from an EMBL/GenBank/DDBJ whole genome shotgun (WGS) entry which is preliminary data.</text>
</comment>
<dbReference type="EMBL" id="SGXE01000001">
    <property type="protein sequence ID" value="RZS99785.1"/>
    <property type="molecule type" value="Genomic_DNA"/>
</dbReference>
<dbReference type="RefSeq" id="WP_130285602.1">
    <property type="nucleotide sequence ID" value="NZ_SGXE01000001.1"/>
</dbReference>
<dbReference type="OrthoDB" id="1491239at2"/>
<dbReference type="Gene3D" id="2.40.160.60">
    <property type="entry name" value="Outer membrane protein transport protein (OMPP1/FadL/TodX)"/>
    <property type="match status" value="1"/>
</dbReference>
<proteinExistence type="predicted"/>
<feature type="chain" id="PRO_5020953611" evidence="1">
    <location>
        <begin position="20"/>
        <end position="416"/>
    </location>
</feature>